<dbReference type="GO" id="GO:0004560">
    <property type="term" value="F:alpha-L-fucosidase activity"/>
    <property type="evidence" value="ECO:0007669"/>
    <property type="project" value="TreeGrafter"/>
</dbReference>
<keyword evidence="4" id="KW-1185">Reference proteome</keyword>
<dbReference type="Pfam" id="PF14498">
    <property type="entry name" value="Glyco_hyd_65N_2"/>
    <property type="match status" value="1"/>
</dbReference>
<evidence type="ECO:0000256" key="1">
    <source>
        <dbReference type="SAM" id="MobiDB-lite"/>
    </source>
</evidence>
<feature type="domain" description="Glycosyl hydrolase family 95 N-terminal" evidence="2">
    <location>
        <begin position="86"/>
        <end position="214"/>
    </location>
</feature>
<proteinExistence type="predicted"/>
<accession>A0A858RDR5</accession>
<protein>
    <recommendedName>
        <fullName evidence="2">Glycosyl hydrolase family 95 N-terminal domain-containing protein</fullName>
    </recommendedName>
</protein>
<reference evidence="3 4" key="1">
    <citation type="submission" date="2020-04" db="EMBL/GenBank/DDBJ databases">
        <title>Luteolibacter sp. G-1-1-1 isolated from soil.</title>
        <authorList>
            <person name="Dahal R.H."/>
        </authorList>
    </citation>
    <scope>NUCLEOTIDE SEQUENCE [LARGE SCALE GENOMIC DNA]</scope>
    <source>
        <strain evidence="3 4">G-1-1-1</strain>
    </source>
</reference>
<name>A0A858RDR5_9BACT</name>
<dbReference type="PANTHER" id="PTHR31084:SF0">
    <property type="entry name" value="ALPHA-L-FUCOSIDASE 2"/>
    <property type="match status" value="1"/>
</dbReference>
<dbReference type="Gene3D" id="2.70.98.50">
    <property type="entry name" value="putative glycoside hydrolase family protein from bacillus halodurans"/>
    <property type="match status" value="1"/>
</dbReference>
<dbReference type="PANTHER" id="PTHR31084">
    <property type="entry name" value="ALPHA-L-FUCOSIDASE 2"/>
    <property type="match status" value="1"/>
</dbReference>
<evidence type="ECO:0000259" key="2">
    <source>
        <dbReference type="Pfam" id="PF14498"/>
    </source>
</evidence>
<dbReference type="InterPro" id="IPR027414">
    <property type="entry name" value="GH95_N_dom"/>
</dbReference>
<dbReference type="RefSeq" id="WP_169453158.1">
    <property type="nucleotide sequence ID" value="NZ_CP051774.1"/>
</dbReference>
<evidence type="ECO:0000313" key="3">
    <source>
        <dbReference type="EMBL" id="QJE94937.1"/>
    </source>
</evidence>
<dbReference type="EMBL" id="CP051774">
    <property type="protein sequence ID" value="QJE94937.1"/>
    <property type="molecule type" value="Genomic_DNA"/>
</dbReference>
<gene>
    <name evidence="3" type="ORF">HHL09_03805</name>
</gene>
<feature type="region of interest" description="Disordered" evidence="1">
    <location>
        <begin position="283"/>
        <end position="316"/>
    </location>
</feature>
<sequence length="316" mass="34607">MKRLFLVLIALATCDAEEITFKQPAMVMEKAFPIGNGDLRARVKGRTGIEPMAILPKGGKRPATANVPGNAFCGPAWFHFSLDWLAGKAPVSDYKRVLNLEDGTVVTTFKRGGAGFTWTVFASSADDLIVTHLRTDKPGALNFKLELPTEHKGKVHVEDRRILILNGDLGGKKSKPFEARAWVYPMESEVTPGTKDITVKGEGEALILLAAETDPEKIKTLPDRLKPLGFGGDDHPDVFQVWKGLLERHTAAHRKSMEGAGEGKTRLLSRYLKVAITRPAEGEILPPEPGVPAEPIILPELDPEEMVDPDLLPKKE</sequence>
<dbReference type="Proteomes" id="UP000501812">
    <property type="component" value="Chromosome"/>
</dbReference>
<dbReference type="AlphaFoldDB" id="A0A858RDR5"/>
<organism evidence="3 4">
    <name type="scientific">Luteolibacter luteus</name>
    <dbReference type="NCBI Taxonomy" id="2728835"/>
    <lineage>
        <taxon>Bacteria</taxon>
        <taxon>Pseudomonadati</taxon>
        <taxon>Verrucomicrobiota</taxon>
        <taxon>Verrucomicrobiia</taxon>
        <taxon>Verrucomicrobiales</taxon>
        <taxon>Verrucomicrobiaceae</taxon>
        <taxon>Luteolibacter</taxon>
    </lineage>
</organism>
<dbReference type="KEGG" id="luo:HHL09_03805"/>
<evidence type="ECO:0000313" key="4">
    <source>
        <dbReference type="Proteomes" id="UP000501812"/>
    </source>
</evidence>